<dbReference type="InterPro" id="IPR050249">
    <property type="entry name" value="Pseudomonas-type_ThrB"/>
</dbReference>
<dbReference type="GO" id="GO:0004413">
    <property type="term" value="F:homoserine kinase activity"/>
    <property type="evidence" value="ECO:0007669"/>
    <property type="project" value="TreeGrafter"/>
</dbReference>
<dbReference type="Proteomes" id="UP000290819">
    <property type="component" value="Unassembled WGS sequence"/>
</dbReference>
<evidence type="ECO:0000313" key="4">
    <source>
        <dbReference type="Proteomes" id="UP000290819"/>
    </source>
</evidence>
<name>A0A4Q1VUA9_9BRAD</name>
<dbReference type="PANTHER" id="PTHR21064:SF6">
    <property type="entry name" value="AMINOGLYCOSIDE PHOSPHOTRANSFERASE DOMAIN-CONTAINING PROTEIN"/>
    <property type="match status" value="1"/>
</dbReference>
<dbReference type="SUPFAM" id="SSF56112">
    <property type="entry name" value="Protein kinase-like (PK-like)"/>
    <property type="match status" value="1"/>
</dbReference>
<gene>
    <name evidence="3" type="ORF">B5V03_01945</name>
</gene>
<reference evidence="3 4" key="1">
    <citation type="submission" date="2017-03" db="EMBL/GenBank/DDBJ databases">
        <authorList>
            <person name="Safronova V.I."/>
            <person name="Sazanova A.L."/>
            <person name="Chirak E.R."/>
        </authorList>
    </citation>
    <scope>NUCLEOTIDE SEQUENCE [LARGE SCALE GENOMIC DNA]</scope>
    <source>
        <strain evidence="3 4">Opo-243</strain>
    </source>
</reference>
<dbReference type="OrthoDB" id="241498at2"/>
<dbReference type="GO" id="GO:0009088">
    <property type="term" value="P:threonine biosynthetic process"/>
    <property type="evidence" value="ECO:0007669"/>
    <property type="project" value="TreeGrafter"/>
</dbReference>
<dbReference type="Gene3D" id="3.90.1200.10">
    <property type="match status" value="1"/>
</dbReference>
<dbReference type="InterPro" id="IPR002575">
    <property type="entry name" value="Aminoglycoside_PTrfase"/>
</dbReference>
<dbReference type="InterPro" id="IPR011009">
    <property type="entry name" value="Kinase-like_dom_sf"/>
</dbReference>
<evidence type="ECO:0000259" key="2">
    <source>
        <dbReference type="Pfam" id="PF01636"/>
    </source>
</evidence>
<comment type="caution">
    <text evidence="3">The sequence shown here is derived from an EMBL/GenBank/DDBJ whole genome shotgun (WGS) entry which is preliminary data.</text>
</comment>
<keyword evidence="4" id="KW-1185">Reference proteome</keyword>
<sequence length="341" mass="38521">MTEFFALDLEQQMATVTAVARAALSRWPGSFEELSLVKYRENAVFRLRDGHGEQFALRVHRNGYHTDAELASELQWMSLLAESSIDVPAVIPAMDGSLFVKATALGVSEPLQVDMMTWLDGEQLGSIETGFSSSLDELSELYHQVGRLAARLHNHAAAWQLPDSFARHAWDAQGLLGPNPFWGQFRDLPHLAAHLPLIEDACRKAQQDLHSLGQSGEIYGLIHADLVPENILRFGSRLMLIDFDDAGFGWHMFELATALFWHTDRPYYRTVHDALLAGYRSTRALSESQWQHLPLFLYLRSITYLSWVRTRSETETARELTPILVEKACLLASDYLGRVPN</sequence>
<dbReference type="AlphaFoldDB" id="A0A4Q1VUA9"/>
<protein>
    <recommendedName>
        <fullName evidence="2">Aminoglycoside phosphotransferase domain-containing protein</fullName>
    </recommendedName>
</protein>
<dbReference type="RefSeq" id="WP_129267574.1">
    <property type="nucleotide sequence ID" value="NZ_MZXW01000004.1"/>
</dbReference>
<proteinExistence type="inferred from homology"/>
<dbReference type="Pfam" id="PF01636">
    <property type="entry name" value="APH"/>
    <property type="match status" value="1"/>
</dbReference>
<feature type="domain" description="Aminoglycoside phosphotransferase" evidence="2">
    <location>
        <begin position="41"/>
        <end position="284"/>
    </location>
</feature>
<dbReference type="PANTHER" id="PTHR21064">
    <property type="entry name" value="AMINOGLYCOSIDE PHOSPHOTRANSFERASE DOMAIN-CONTAINING PROTEIN-RELATED"/>
    <property type="match status" value="1"/>
</dbReference>
<accession>A0A4Q1VUA9</accession>
<evidence type="ECO:0000256" key="1">
    <source>
        <dbReference type="ARBA" id="ARBA00038240"/>
    </source>
</evidence>
<dbReference type="EMBL" id="MZXW01000004">
    <property type="protein sequence ID" value="RXT54344.1"/>
    <property type="molecule type" value="Genomic_DNA"/>
</dbReference>
<evidence type="ECO:0000313" key="3">
    <source>
        <dbReference type="EMBL" id="RXT54344.1"/>
    </source>
</evidence>
<comment type="similarity">
    <text evidence="1">Belongs to the pseudomonas-type ThrB family.</text>
</comment>
<organism evidence="3 4">
    <name type="scientific">Bradyrhizobium betae</name>
    <dbReference type="NCBI Taxonomy" id="244734"/>
    <lineage>
        <taxon>Bacteria</taxon>
        <taxon>Pseudomonadati</taxon>
        <taxon>Pseudomonadota</taxon>
        <taxon>Alphaproteobacteria</taxon>
        <taxon>Hyphomicrobiales</taxon>
        <taxon>Nitrobacteraceae</taxon>
        <taxon>Bradyrhizobium</taxon>
    </lineage>
</organism>
<dbReference type="Gene3D" id="3.30.200.20">
    <property type="entry name" value="Phosphorylase Kinase, domain 1"/>
    <property type="match status" value="1"/>
</dbReference>